<feature type="signal peptide" evidence="1">
    <location>
        <begin position="1"/>
        <end position="20"/>
    </location>
</feature>
<sequence length="468" mass="50087">MDWNALFAIFLLNSIHLGSCANFPATRSRFNGLNSLQEFLDGLSPTNGNVPTQCSGTLASLGSNAVQGVCVSAASCSRAGGSVLGTCATRGLTCCVVPITASSSTLRTQITNKAVLLTQSGVANAENIFEFPLQNGICSLTVKFLDTRLVPPSSQLLSEGDCIVDSITVQDSPTLHAGFITVCGDMTGQHMHLSYRAGALGDHPSDKIVISVKTTAATAKYSLNVVQVGCDDPDLVASYCLQKFVADAGQVRSFGYPRQLNNQYYHICTHGPEPGARTVTWQECTSSPIGGSAAPKFFVTGSRSPTDGSLPPPKLGDYPCFTDYLYNTLLNPPSRHCGGSFPKITVDGGLGHLTVNFDENEYGHAAILLDLPPGAPSCEQMTTAETFPSHNCHRPLIGDAKDTSCVCSIIDEHHLIGDEITVTPAENCPTVTEYYCNRTTPSLCYCYQQYDDINQENTGFCLQFTHNY</sequence>
<organism evidence="3 4">
    <name type="scientific">Folsomia candida</name>
    <name type="common">Springtail</name>
    <dbReference type="NCBI Taxonomy" id="158441"/>
    <lineage>
        <taxon>Eukaryota</taxon>
        <taxon>Metazoa</taxon>
        <taxon>Ecdysozoa</taxon>
        <taxon>Arthropoda</taxon>
        <taxon>Hexapoda</taxon>
        <taxon>Collembola</taxon>
        <taxon>Entomobryomorpha</taxon>
        <taxon>Isotomoidea</taxon>
        <taxon>Isotomidae</taxon>
        <taxon>Proisotominae</taxon>
        <taxon>Folsomia</taxon>
    </lineage>
</organism>
<evidence type="ECO:0000259" key="2">
    <source>
        <dbReference type="Pfam" id="PF26080"/>
    </source>
</evidence>
<evidence type="ECO:0000256" key="1">
    <source>
        <dbReference type="SAM" id="SignalP"/>
    </source>
</evidence>
<protein>
    <recommendedName>
        <fullName evidence="2">CUB domain-containing protein</fullName>
    </recommendedName>
</protein>
<feature type="domain" description="CUB" evidence="2">
    <location>
        <begin position="239"/>
        <end position="466"/>
    </location>
</feature>
<reference evidence="3 4" key="1">
    <citation type="submission" date="2015-12" db="EMBL/GenBank/DDBJ databases">
        <title>The genome of Folsomia candida.</title>
        <authorList>
            <person name="Faddeeva A."/>
            <person name="Derks M.F."/>
            <person name="Anvar Y."/>
            <person name="Smit S."/>
            <person name="Van Straalen N."/>
            <person name="Roelofs D."/>
        </authorList>
    </citation>
    <scope>NUCLEOTIDE SEQUENCE [LARGE SCALE GENOMIC DNA]</scope>
    <source>
        <strain evidence="3 4">VU population</strain>
        <tissue evidence="3">Whole body</tissue>
    </source>
</reference>
<dbReference type="PANTHER" id="PTHR33236">
    <property type="entry name" value="INTRAFLAGELLAR TRANSPORT PROTEIN 122 FAMILY PROTEIN-RELATED"/>
    <property type="match status" value="1"/>
</dbReference>
<keyword evidence="4" id="KW-1185">Reference proteome</keyword>
<accession>A0A226ED80</accession>
<dbReference type="STRING" id="158441.A0A226ED80"/>
<dbReference type="PANTHER" id="PTHR33236:SF5">
    <property type="entry name" value="CUB DOMAIN-CONTAINING PROTEIN"/>
    <property type="match status" value="1"/>
</dbReference>
<dbReference type="AlphaFoldDB" id="A0A226ED80"/>
<gene>
    <name evidence="3" type="ORF">Fcan01_10148</name>
</gene>
<feature type="chain" id="PRO_5013030967" description="CUB domain-containing protein" evidence="1">
    <location>
        <begin position="21"/>
        <end position="468"/>
    </location>
</feature>
<dbReference type="Proteomes" id="UP000198287">
    <property type="component" value="Unassembled WGS sequence"/>
</dbReference>
<dbReference type="OrthoDB" id="6337346at2759"/>
<dbReference type="EMBL" id="LNIX01000005">
    <property type="protein sequence ID" value="OXA54616.1"/>
    <property type="molecule type" value="Genomic_DNA"/>
</dbReference>
<dbReference type="InterPro" id="IPR058698">
    <property type="entry name" value="CUB_metazoa"/>
</dbReference>
<dbReference type="Pfam" id="PF26080">
    <property type="entry name" value="CUB_animal"/>
    <property type="match status" value="1"/>
</dbReference>
<evidence type="ECO:0000313" key="3">
    <source>
        <dbReference type="EMBL" id="OXA54616.1"/>
    </source>
</evidence>
<comment type="caution">
    <text evidence="3">The sequence shown here is derived from an EMBL/GenBank/DDBJ whole genome shotgun (WGS) entry which is preliminary data.</text>
</comment>
<proteinExistence type="predicted"/>
<name>A0A226ED80_FOLCA</name>
<evidence type="ECO:0000313" key="4">
    <source>
        <dbReference type="Proteomes" id="UP000198287"/>
    </source>
</evidence>
<keyword evidence="1" id="KW-0732">Signal</keyword>